<dbReference type="GO" id="GO:0016020">
    <property type="term" value="C:membrane"/>
    <property type="evidence" value="ECO:0007669"/>
    <property type="project" value="InterPro"/>
</dbReference>
<dbReference type="SMART" id="SM00388">
    <property type="entry name" value="HisKA"/>
    <property type="match status" value="1"/>
</dbReference>
<keyword evidence="6 10" id="KW-0418">Kinase</keyword>
<evidence type="ECO:0000256" key="6">
    <source>
        <dbReference type="ARBA" id="ARBA00022777"/>
    </source>
</evidence>
<dbReference type="Pfam" id="PF00512">
    <property type="entry name" value="HisKA"/>
    <property type="match status" value="1"/>
</dbReference>
<proteinExistence type="predicted"/>
<accession>A0A937X8I2</accession>
<dbReference type="Gene3D" id="3.30.565.10">
    <property type="entry name" value="Histidine kinase-like ATPase, C-terminal domain"/>
    <property type="match status" value="1"/>
</dbReference>
<comment type="caution">
    <text evidence="10">The sequence shown here is derived from an EMBL/GenBank/DDBJ whole genome shotgun (WGS) entry which is preliminary data.</text>
</comment>
<dbReference type="GO" id="GO:0005524">
    <property type="term" value="F:ATP binding"/>
    <property type="evidence" value="ECO:0007669"/>
    <property type="project" value="UniProtKB-KW"/>
</dbReference>
<protein>
    <recommendedName>
        <fullName evidence="2">histidine kinase</fullName>
        <ecNumber evidence="2">2.7.13.3</ecNumber>
    </recommendedName>
</protein>
<dbReference type="InterPro" id="IPR003594">
    <property type="entry name" value="HATPase_dom"/>
</dbReference>
<evidence type="ECO:0000313" key="10">
    <source>
        <dbReference type="EMBL" id="MBM3276252.1"/>
    </source>
</evidence>
<keyword evidence="3" id="KW-0597">Phosphoprotein</keyword>
<dbReference type="FunFam" id="1.10.287.130:FF:000001">
    <property type="entry name" value="Two-component sensor histidine kinase"/>
    <property type="match status" value="1"/>
</dbReference>
<reference evidence="10 11" key="1">
    <citation type="submission" date="2019-03" db="EMBL/GenBank/DDBJ databases">
        <title>Lake Tanganyika Metagenome-Assembled Genomes (MAGs).</title>
        <authorList>
            <person name="Tran P."/>
        </authorList>
    </citation>
    <scope>NUCLEOTIDE SEQUENCE [LARGE SCALE GENOMIC DNA]</scope>
    <source>
        <strain evidence="10">K_DeepCast_65m_m2_236</strain>
    </source>
</reference>
<evidence type="ECO:0000256" key="1">
    <source>
        <dbReference type="ARBA" id="ARBA00000085"/>
    </source>
</evidence>
<dbReference type="InterPro" id="IPR003661">
    <property type="entry name" value="HisK_dim/P_dom"/>
</dbReference>
<evidence type="ECO:0000256" key="7">
    <source>
        <dbReference type="ARBA" id="ARBA00022840"/>
    </source>
</evidence>
<evidence type="ECO:0000256" key="4">
    <source>
        <dbReference type="ARBA" id="ARBA00022679"/>
    </source>
</evidence>
<keyword evidence="4" id="KW-0808">Transferase</keyword>
<keyword evidence="8" id="KW-0902">Two-component regulatory system</keyword>
<evidence type="ECO:0000256" key="5">
    <source>
        <dbReference type="ARBA" id="ARBA00022741"/>
    </source>
</evidence>
<dbReference type="InterPro" id="IPR036097">
    <property type="entry name" value="HisK_dim/P_sf"/>
</dbReference>
<dbReference type="InterPro" id="IPR036890">
    <property type="entry name" value="HATPase_C_sf"/>
</dbReference>
<dbReference type="PRINTS" id="PR01780">
    <property type="entry name" value="LANTIREGPROT"/>
</dbReference>
<feature type="domain" description="Histidine kinase" evidence="9">
    <location>
        <begin position="32"/>
        <end position="243"/>
    </location>
</feature>
<dbReference type="CDD" id="cd00082">
    <property type="entry name" value="HisKA"/>
    <property type="match status" value="1"/>
</dbReference>
<dbReference type="GO" id="GO:0000156">
    <property type="term" value="F:phosphorelay response regulator activity"/>
    <property type="evidence" value="ECO:0007669"/>
    <property type="project" value="TreeGrafter"/>
</dbReference>
<dbReference type="GO" id="GO:0000155">
    <property type="term" value="F:phosphorelay sensor kinase activity"/>
    <property type="evidence" value="ECO:0007669"/>
    <property type="project" value="InterPro"/>
</dbReference>
<evidence type="ECO:0000256" key="3">
    <source>
        <dbReference type="ARBA" id="ARBA00022553"/>
    </source>
</evidence>
<dbReference type="GO" id="GO:0030295">
    <property type="term" value="F:protein kinase activator activity"/>
    <property type="evidence" value="ECO:0007669"/>
    <property type="project" value="TreeGrafter"/>
</dbReference>
<evidence type="ECO:0000256" key="8">
    <source>
        <dbReference type="ARBA" id="ARBA00023012"/>
    </source>
</evidence>
<keyword evidence="5" id="KW-0547">Nucleotide-binding</keyword>
<dbReference type="Gene3D" id="1.10.287.130">
    <property type="match status" value="1"/>
</dbReference>
<keyword evidence="7" id="KW-0067">ATP-binding</keyword>
<dbReference type="PANTHER" id="PTHR42878">
    <property type="entry name" value="TWO-COMPONENT HISTIDINE KINASE"/>
    <property type="match status" value="1"/>
</dbReference>
<dbReference type="SMART" id="SM00387">
    <property type="entry name" value="HATPase_c"/>
    <property type="match status" value="1"/>
</dbReference>
<dbReference type="EMBL" id="VGJX01000936">
    <property type="protein sequence ID" value="MBM3276252.1"/>
    <property type="molecule type" value="Genomic_DNA"/>
</dbReference>
<dbReference type="AlphaFoldDB" id="A0A937X8I2"/>
<evidence type="ECO:0000313" key="11">
    <source>
        <dbReference type="Proteomes" id="UP000703893"/>
    </source>
</evidence>
<evidence type="ECO:0000259" key="9">
    <source>
        <dbReference type="PROSITE" id="PS50109"/>
    </source>
</evidence>
<dbReference type="Proteomes" id="UP000703893">
    <property type="component" value="Unassembled WGS sequence"/>
</dbReference>
<dbReference type="GO" id="GO:0007234">
    <property type="term" value="P:osmosensory signaling via phosphorelay pathway"/>
    <property type="evidence" value="ECO:0007669"/>
    <property type="project" value="TreeGrafter"/>
</dbReference>
<dbReference type="InterPro" id="IPR005467">
    <property type="entry name" value="His_kinase_dom"/>
</dbReference>
<dbReference type="PANTHER" id="PTHR42878:SF7">
    <property type="entry name" value="SENSOR HISTIDINE KINASE GLRK"/>
    <property type="match status" value="1"/>
</dbReference>
<dbReference type="SUPFAM" id="SSF55874">
    <property type="entry name" value="ATPase domain of HSP90 chaperone/DNA topoisomerase II/histidine kinase"/>
    <property type="match status" value="1"/>
</dbReference>
<organism evidence="10 11">
    <name type="scientific">Candidatus Tanganyikabacteria bacterium</name>
    <dbReference type="NCBI Taxonomy" id="2961651"/>
    <lineage>
        <taxon>Bacteria</taxon>
        <taxon>Bacillati</taxon>
        <taxon>Candidatus Sericytochromatia</taxon>
        <taxon>Candidatus Tanganyikabacteria</taxon>
    </lineage>
</organism>
<dbReference type="InterPro" id="IPR050351">
    <property type="entry name" value="BphY/WalK/GraS-like"/>
</dbReference>
<dbReference type="PROSITE" id="PS50109">
    <property type="entry name" value="HIS_KIN"/>
    <property type="match status" value="1"/>
</dbReference>
<gene>
    <name evidence="10" type="ORF">FJZ00_13950</name>
</gene>
<evidence type="ECO:0000256" key="2">
    <source>
        <dbReference type="ARBA" id="ARBA00012438"/>
    </source>
</evidence>
<comment type="catalytic activity">
    <reaction evidence="1">
        <text>ATP + protein L-histidine = ADP + protein N-phospho-L-histidine.</text>
        <dbReference type="EC" id="2.7.13.3"/>
    </reaction>
</comment>
<name>A0A937X8I2_9BACT</name>
<dbReference type="SUPFAM" id="SSF47384">
    <property type="entry name" value="Homodimeric domain of signal transducing histidine kinase"/>
    <property type="match status" value="1"/>
</dbReference>
<sequence length="248" mass="27708">MIAAQVAIALRNTNAVRALEDLARLKSEFVAIASHELRTPLSVVKGYARLLQTPGFAVDEIERQGYLDRLYDGCDRLSKLVDDLLDLARLDEGKIVLQTQDVRLAGILSRDGPMLGDRYGRTPALPRDDRVVRADEAALERILVNLLDNAFKYAEGDEPPELRWRRSPRPGRLRIEVHNRGDTFTEDELSRLFHRFGRLPRHTALPGTGLYSARTLVEQMGGEMGVEAGGGRVAFWFDLPATAPNGKH</sequence>
<dbReference type="EC" id="2.7.13.3" evidence="2"/>
<dbReference type="Pfam" id="PF02518">
    <property type="entry name" value="HATPase_c"/>
    <property type="match status" value="1"/>
</dbReference>
<dbReference type="InterPro" id="IPR008358">
    <property type="entry name" value="Sig_transdc_His_kin/Pase_MprB"/>
</dbReference>